<evidence type="ECO:0000256" key="1">
    <source>
        <dbReference type="SAM" id="Phobius"/>
    </source>
</evidence>
<proteinExistence type="predicted"/>
<accession>A0A1Q9AEQ8</accession>
<dbReference type="OrthoDB" id="7873824at2"/>
<organism evidence="2 3">
    <name type="scientific">Xaviernesmea rhizosphaerae</name>
    <dbReference type="NCBI Taxonomy" id="1672749"/>
    <lineage>
        <taxon>Bacteria</taxon>
        <taxon>Pseudomonadati</taxon>
        <taxon>Pseudomonadota</taxon>
        <taxon>Alphaproteobacteria</taxon>
        <taxon>Hyphomicrobiales</taxon>
        <taxon>Rhizobiaceae</taxon>
        <taxon>Rhizobium/Agrobacterium group</taxon>
        <taxon>Xaviernesmea</taxon>
    </lineage>
</organism>
<protein>
    <submittedName>
        <fullName evidence="2">LPS export ABC transporter periplasmic protein LptC</fullName>
    </submittedName>
</protein>
<name>A0A1Q9AEQ8_9HYPH</name>
<dbReference type="Pfam" id="PF06835">
    <property type="entry name" value="LptC"/>
    <property type="match status" value="1"/>
</dbReference>
<gene>
    <name evidence="2" type="ORF">BJF92_01175</name>
</gene>
<sequence>MVNDVQFDGALAQTSAPVADAYRRAVRHSQRVRRLKIVLPIAALVIAAVFLVVSVAHTFLPEHLNIESATIEDGKIVMQSPAISGRNPQNISYSMKAQRALQDIANPDQITLENIQAEMPVNDTTIATVNAKSGIYDRGKNTLDMNAPFTVSMNNGLLAEFNSAYLDINAGEMRSDKPIAVRLNGGSIVAKKLDMTDKGHNIIFEGDVKVVVDPSALRKTLN</sequence>
<dbReference type="EMBL" id="MKIO01000040">
    <property type="protein sequence ID" value="OLP53399.1"/>
    <property type="molecule type" value="Genomic_DNA"/>
</dbReference>
<comment type="caution">
    <text evidence="2">The sequence shown here is derived from an EMBL/GenBank/DDBJ whole genome shotgun (WGS) entry which is preliminary data.</text>
</comment>
<dbReference type="STRING" id="1672749.BJF92_01175"/>
<keyword evidence="1" id="KW-0812">Transmembrane</keyword>
<dbReference type="InterPro" id="IPR010664">
    <property type="entry name" value="LipoPS_assembly_LptC-rel"/>
</dbReference>
<dbReference type="Proteomes" id="UP000186143">
    <property type="component" value="Unassembled WGS sequence"/>
</dbReference>
<reference evidence="2 3" key="1">
    <citation type="submission" date="2016-09" db="EMBL/GenBank/DDBJ databases">
        <title>Rhizobium sp. nov., a novel species isolated from the rice rhizosphere.</title>
        <authorList>
            <person name="Zhao J."/>
            <person name="Zhang X."/>
        </authorList>
    </citation>
    <scope>NUCLEOTIDE SEQUENCE [LARGE SCALE GENOMIC DNA]</scope>
    <source>
        <strain evidence="2 3">MH17</strain>
    </source>
</reference>
<evidence type="ECO:0000313" key="3">
    <source>
        <dbReference type="Proteomes" id="UP000186143"/>
    </source>
</evidence>
<evidence type="ECO:0000313" key="2">
    <source>
        <dbReference type="EMBL" id="OLP53399.1"/>
    </source>
</evidence>
<keyword evidence="1" id="KW-0472">Membrane</keyword>
<keyword evidence="1" id="KW-1133">Transmembrane helix</keyword>
<dbReference type="AlphaFoldDB" id="A0A1Q9AEQ8"/>
<dbReference type="RefSeq" id="WP_075636622.1">
    <property type="nucleotide sequence ID" value="NZ_MKIO01000040.1"/>
</dbReference>
<feature type="transmembrane region" description="Helical" evidence="1">
    <location>
        <begin position="37"/>
        <end position="60"/>
    </location>
</feature>